<dbReference type="GO" id="GO:0016887">
    <property type="term" value="F:ATP hydrolysis activity"/>
    <property type="evidence" value="ECO:0007669"/>
    <property type="project" value="InterPro"/>
</dbReference>
<comment type="caution">
    <text evidence="4">The sequence shown here is derived from an EMBL/GenBank/DDBJ whole genome shotgun (WGS) entry which is preliminary data.</text>
</comment>
<evidence type="ECO:0000313" key="5">
    <source>
        <dbReference type="Proteomes" id="UP000823928"/>
    </source>
</evidence>
<dbReference type="SUPFAM" id="SSF52540">
    <property type="entry name" value="P-loop containing nucleoside triphosphate hydrolases"/>
    <property type="match status" value="1"/>
</dbReference>
<dbReference type="GO" id="GO:0005524">
    <property type="term" value="F:ATP binding"/>
    <property type="evidence" value="ECO:0007669"/>
    <property type="project" value="UniProtKB-KW"/>
</dbReference>
<feature type="domain" description="AAA+ ATPase" evidence="3">
    <location>
        <begin position="271"/>
        <end position="407"/>
    </location>
</feature>
<dbReference type="Proteomes" id="UP000823928">
    <property type="component" value="Unassembled WGS sequence"/>
</dbReference>
<dbReference type="InterPro" id="IPR003593">
    <property type="entry name" value="AAA+_ATPase"/>
</dbReference>
<feature type="region of interest" description="Disordered" evidence="2">
    <location>
        <begin position="10"/>
        <end position="34"/>
    </location>
</feature>
<organism evidence="4 5">
    <name type="scientific">Candidatus Scatousia excrementigallinarum</name>
    <dbReference type="NCBI Taxonomy" id="2840935"/>
    <lineage>
        <taxon>Bacteria</taxon>
        <taxon>Candidatus Scatousia</taxon>
    </lineage>
</organism>
<protein>
    <submittedName>
        <fullName evidence="4">ATP-binding protein</fullName>
    </submittedName>
</protein>
<dbReference type="AlphaFoldDB" id="A0A9D1F0H7"/>
<keyword evidence="1" id="KW-0547">Nucleotide-binding</keyword>
<dbReference type="InterPro" id="IPR003960">
    <property type="entry name" value="ATPase_AAA_CS"/>
</dbReference>
<dbReference type="InterPro" id="IPR050168">
    <property type="entry name" value="AAA_ATPase_domain"/>
</dbReference>
<dbReference type="EMBL" id="DVIU01000217">
    <property type="protein sequence ID" value="HIS37164.1"/>
    <property type="molecule type" value="Genomic_DNA"/>
</dbReference>
<proteinExistence type="inferred from homology"/>
<reference evidence="4" key="1">
    <citation type="submission" date="2020-10" db="EMBL/GenBank/DDBJ databases">
        <authorList>
            <person name="Gilroy R."/>
        </authorList>
    </citation>
    <scope>NUCLEOTIDE SEQUENCE</scope>
    <source>
        <strain evidence="4">6276</strain>
    </source>
</reference>
<evidence type="ECO:0000313" key="4">
    <source>
        <dbReference type="EMBL" id="HIS37164.1"/>
    </source>
</evidence>
<sequence>MRITQIQTFNPQRSKQTVYTNPASGTKNSPPVLNSKMNSSPLCDMNYNRILLNKKHPVFTGAIEKATNILAKQLPLEERLADAFTFMKYGDLVVVGKTLKETQKSLIESADKMKKSLIKRAFFIEDDNFKGILAFRKDTLGDTEIINANKKPIFITTDGHEYEIPAQGSNYVIPGDTVRIDDSIVTIKNKPKVDLSMHRFAYAKAFNYEKEAEEVIKNQNRRVLTTLYSEKKPVKKTMFKDVIGQDEVIKELKENILYPLRMPRAYENLDLHHGYILKGAPGLGKTHTAQALINEAGMNYKFLNGLELEQKYVGESEAAWRDLFDEAIDNQPYLLFIDEFDAVGRARGGHDEYGDKVVDQILTCMTDVDANRYDVFVMAATNFFDRLDNALIRSGRFGKILDFKHPDLNATRKLLDNYTNGKPVSETLSKDEIARKMFDLKCTGADVRRLVTDAYLKGYERAGITAKLESNTLTDADLDKFRILDTDFENAIEKFKEGKKPDRKAVGFNK</sequence>
<dbReference type="PROSITE" id="PS00674">
    <property type="entry name" value="AAA"/>
    <property type="match status" value="1"/>
</dbReference>
<evidence type="ECO:0000256" key="1">
    <source>
        <dbReference type="RuleBase" id="RU003651"/>
    </source>
</evidence>
<gene>
    <name evidence="4" type="ORF">IAC10_11150</name>
</gene>
<dbReference type="Pfam" id="PF00004">
    <property type="entry name" value="AAA"/>
    <property type="match status" value="1"/>
</dbReference>
<reference evidence="4" key="2">
    <citation type="journal article" date="2021" name="PeerJ">
        <title>Extensive microbial diversity within the chicken gut microbiome revealed by metagenomics and culture.</title>
        <authorList>
            <person name="Gilroy R."/>
            <person name="Ravi A."/>
            <person name="Getino M."/>
            <person name="Pursley I."/>
            <person name="Horton D.L."/>
            <person name="Alikhan N.F."/>
            <person name="Baker D."/>
            <person name="Gharbi K."/>
            <person name="Hall N."/>
            <person name="Watson M."/>
            <person name="Adriaenssens E.M."/>
            <person name="Foster-Nyarko E."/>
            <person name="Jarju S."/>
            <person name="Secka A."/>
            <person name="Antonio M."/>
            <person name="Oren A."/>
            <person name="Chaudhuri R.R."/>
            <person name="La Ragione R."/>
            <person name="Hildebrand F."/>
            <person name="Pallen M.J."/>
        </authorList>
    </citation>
    <scope>NUCLEOTIDE SEQUENCE</scope>
    <source>
        <strain evidence="4">6276</strain>
    </source>
</reference>
<dbReference type="Gene3D" id="3.40.50.300">
    <property type="entry name" value="P-loop containing nucleotide triphosphate hydrolases"/>
    <property type="match status" value="1"/>
</dbReference>
<evidence type="ECO:0000256" key="2">
    <source>
        <dbReference type="SAM" id="MobiDB-lite"/>
    </source>
</evidence>
<comment type="similarity">
    <text evidence="1">Belongs to the AAA ATPase family.</text>
</comment>
<dbReference type="SMART" id="SM00382">
    <property type="entry name" value="AAA"/>
    <property type="match status" value="1"/>
</dbReference>
<dbReference type="InterPro" id="IPR027417">
    <property type="entry name" value="P-loop_NTPase"/>
</dbReference>
<dbReference type="PANTHER" id="PTHR23077">
    <property type="entry name" value="AAA-FAMILY ATPASE"/>
    <property type="match status" value="1"/>
</dbReference>
<accession>A0A9D1F0H7</accession>
<keyword evidence="1 4" id="KW-0067">ATP-binding</keyword>
<name>A0A9D1F0H7_9BACT</name>
<evidence type="ECO:0000259" key="3">
    <source>
        <dbReference type="SMART" id="SM00382"/>
    </source>
</evidence>
<dbReference type="InterPro" id="IPR003959">
    <property type="entry name" value="ATPase_AAA_core"/>
</dbReference>
<dbReference type="Gene3D" id="1.10.8.60">
    <property type="match status" value="1"/>
</dbReference>